<evidence type="ECO:0000313" key="1">
    <source>
        <dbReference type="EMBL" id="TDY44589.1"/>
    </source>
</evidence>
<reference evidence="1 2" key="1">
    <citation type="submission" date="2019-03" db="EMBL/GenBank/DDBJ databases">
        <title>Genomic Encyclopedia of Type Strains, Phase IV (KMG-IV): sequencing the most valuable type-strain genomes for metagenomic binning, comparative biology and taxonomic classification.</title>
        <authorList>
            <person name="Goeker M."/>
        </authorList>
    </citation>
    <scope>NUCLEOTIDE SEQUENCE [LARGE SCALE GENOMIC DNA]</scope>
    <source>
        <strain evidence="1 2">DSM 17974</strain>
    </source>
</reference>
<evidence type="ECO:0008006" key="3">
    <source>
        <dbReference type="Google" id="ProtNLM"/>
    </source>
</evidence>
<sequence>MASTSTFHSIDSFADVVARLSTVYHVSDIVLETSTCLFILESPHLQELKFGAPVAGASGATMSKHIFGLDYARMPLGRMVKKNAETGAGRPRLSAIGLINVSNIPLQAQAYDPDTRQQLSDWFGDMNVVRTQNQRLSFPNPRQQDIQNWLVQALRTKLQAYRGRSVTLIPCGRFAQKFFRLAGLSDPAWRVIENVPHPSYNSWDRTAYQAQVAAVVSAIEQAAALLTQMSEGTSRA</sequence>
<dbReference type="Proteomes" id="UP000294581">
    <property type="component" value="Unassembled WGS sequence"/>
</dbReference>
<dbReference type="EMBL" id="SORF01000009">
    <property type="protein sequence ID" value="TDY44589.1"/>
    <property type="molecule type" value="Genomic_DNA"/>
</dbReference>
<name>A0A4R8LMN3_9BACL</name>
<comment type="caution">
    <text evidence="1">The sequence shown here is derived from an EMBL/GenBank/DDBJ whole genome shotgun (WGS) entry which is preliminary data.</text>
</comment>
<dbReference type="OrthoDB" id="5066079at2"/>
<dbReference type="RefSeq" id="WP_134159991.1">
    <property type="nucleotide sequence ID" value="NZ_BSUS01000001.1"/>
</dbReference>
<protein>
    <recommendedName>
        <fullName evidence="3">Uracil DNA glycosylase superfamily protein</fullName>
    </recommendedName>
</protein>
<organism evidence="1 2">
    <name type="scientific">Alicyclobacillus sacchari</name>
    <dbReference type="NCBI Taxonomy" id="392010"/>
    <lineage>
        <taxon>Bacteria</taxon>
        <taxon>Bacillati</taxon>
        <taxon>Bacillota</taxon>
        <taxon>Bacilli</taxon>
        <taxon>Bacillales</taxon>
        <taxon>Alicyclobacillaceae</taxon>
        <taxon>Alicyclobacillus</taxon>
    </lineage>
</organism>
<evidence type="ECO:0000313" key="2">
    <source>
        <dbReference type="Proteomes" id="UP000294581"/>
    </source>
</evidence>
<dbReference type="AlphaFoldDB" id="A0A4R8LMN3"/>
<accession>A0A4R8LMN3</accession>
<proteinExistence type="predicted"/>
<keyword evidence="2" id="KW-1185">Reference proteome</keyword>
<gene>
    <name evidence="1" type="ORF">C7445_10987</name>
</gene>